<dbReference type="Pfam" id="PF13508">
    <property type="entry name" value="Acetyltransf_7"/>
    <property type="match status" value="1"/>
</dbReference>
<name>A0ABV7H2Q4_9RHOB</name>
<dbReference type="PROSITE" id="PS51186">
    <property type="entry name" value="GNAT"/>
    <property type="match status" value="1"/>
</dbReference>
<dbReference type="CDD" id="cd04301">
    <property type="entry name" value="NAT_SF"/>
    <property type="match status" value="1"/>
</dbReference>
<reference evidence="3" key="1">
    <citation type="journal article" date="2019" name="Int. J. Syst. Evol. Microbiol.">
        <title>The Global Catalogue of Microorganisms (GCM) 10K type strain sequencing project: providing services to taxonomists for standard genome sequencing and annotation.</title>
        <authorList>
            <consortium name="The Broad Institute Genomics Platform"/>
            <consortium name="The Broad Institute Genome Sequencing Center for Infectious Disease"/>
            <person name="Wu L."/>
            <person name="Ma J."/>
        </authorList>
    </citation>
    <scope>NUCLEOTIDE SEQUENCE [LARGE SCALE GENOMIC DNA]</scope>
    <source>
        <strain evidence="3">KCTC 52366</strain>
    </source>
</reference>
<dbReference type="RefSeq" id="WP_275634837.1">
    <property type="nucleotide sequence ID" value="NZ_JARGYD010000012.1"/>
</dbReference>
<accession>A0ABV7H2Q4</accession>
<dbReference type="SUPFAM" id="SSF55729">
    <property type="entry name" value="Acyl-CoA N-acyltransferases (Nat)"/>
    <property type="match status" value="1"/>
</dbReference>
<keyword evidence="2" id="KW-0012">Acyltransferase</keyword>
<evidence type="ECO:0000313" key="3">
    <source>
        <dbReference type="Proteomes" id="UP001595632"/>
    </source>
</evidence>
<keyword evidence="3" id="KW-1185">Reference proteome</keyword>
<evidence type="ECO:0000259" key="1">
    <source>
        <dbReference type="PROSITE" id="PS51186"/>
    </source>
</evidence>
<dbReference type="Proteomes" id="UP001595632">
    <property type="component" value="Unassembled WGS sequence"/>
</dbReference>
<evidence type="ECO:0000313" key="2">
    <source>
        <dbReference type="EMBL" id="MFC3145916.1"/>
    </source>
</evidence>
<organism evidence="2 3">
    <name type="scientific">Psychromarinibacter halotolerans</name>
    <dbReference type="NCBI Taxonomy" id="1775175"/>
    <lineage>
        <taxon>Bacteria</taxon>
        <taxon>Pseudomonadati</taxon>
        <taxon>Pseudomonadota</taxon>
        <taxon>Alphaproteobacteria</taxon>
        <taxon>Rhodobacterales</taxon>
        <taxon>Paracoccaceae</taxon>
        <taxon>Psychromarinibacter</taxon>
    </lineage>
</organism>
<feature type="domain" description="N-acetyltransferase" evidence="1">
    <location>
        <begin position="3"/>
        <end position="139"/>
    </location>
</feature>
<keyword evidence="2" id="KW-0808">Transferase</keyword>
<comment type="caution">
    <text evidence="2">The sequence shown here is derived from an EMBL/GenBank/DDBJ whole genome shotgun (WGS) entry which is preliminary data.</text>
</comment>
<sequence length="139" mass="15440">MSIEIRDTAASRSDTVDRVDGILNADSLAKGFPFEVRDMAFEAWDEDTFLGGITARMTQGWAYVTLLAVSDAARGRGIGQDLLARVEAEVRATDGTGIWLDTYSFQAPGFYRKMGFEEFGSLDDTPDGQSRHFFRKRLA</sequence>
<protein>
    <submittedName>
        <fullName evidence="2">GNAT family N-acetyltransferase</fullName>
        <ecNumber evidence="2">2.3.1.-</ecNumber>
    </submittedName>
</protein>
<gene>
    <name evidence="2" type="ORF">ACFOGP_24550</name>
</gene>
<dbReference type="InterPro" id="IPR016181">
    <property type="entry name" value="Acyl_CoA_acyltransferase"/>
</dbReference>
<dbReference type="EC" id="2.3.1.-" evidence="2"/>
<dbReference type="InterPro" id="IPR000182">
    <property type="entry name" value="GNAT_dom"/>
</dbReference>
<dbReference type="Gene3D" id="3.40.630.30">
    <property type="match status" value="1"/>
</dbReference>
<dbReference type="GO" id="GO:0016746">
    <property type="term" value="F:acyltransferase activity"/>
    <property type="evidence" value="ECO:0007669"/>
    <property type="project" value="UniProtKB-KW"/>
</dbReference>
<dbReference type="EMBL" id="JBHRTB010000010">
    <property type="protein sequence ID" value="MFC3145916.1"/>
    <property type="molecule type" value="Genomic_DNA"/>
</dbReference>
<proteinExistence type="predicted"/>